<feature type="transmembrane region" description="Helical" evidence="1">
    <location>
        <begin position="106"/>
        <end position="125"/>
    </location>
</feature>
<feature type="transmembrane region" description="Helical" evidence="1">
    <location>
        <begin position="20"/>
        <end position="38"/>
    </location>
</feature>
<keyword evidence="1" id="KW-1133">Transmembrane helix</keyword>
<evidence type="ECO:0000313" key="2">
    <source>
        <dbReference type="EMBL" id="SFV76330.1"/>
    </source>
</evidence>
<protein>
    <recommendedName>
        <fullName evidence="4">MASE1 domain-containing protein</fullName>
    </recommendedName>
</protein>
<dbReference type="EMBL" id="FPHW01000052">
    <property type="protein sequence ID" value="SFV83627.1"/>
    <property type="molecule type" value="Genomic_DNA"/>
</dbReference>
<keyword evidence="1" id="KW-0812">Transmembrane</keyword>
<dbReference type="EMBL" id="FPHQ01000105">
    <property type="protein sequence ID" value="SFV76330.1"/>
    <property type="molecule type" value="Genomic_DNA"/>
</dbReference>
<organism evidence="2">
    <name type="scientific">hydrothermal vent metagenome</name>
    <dbReference type="NCBI Taxonomy" id="652676"/>
    <lineage>
        <taxon>unclassified sequences</taxon>
        <taxon>metagenomes</taxon>
        <taxon>ecological metagenomes</taxon>
    </lineage>
</organism>
<keyword evidence="1" id="KW-0472">Membrane</keyword>
<evidence type="ECO:0000313" key="3">
    <source>
        <dbReference type="EMBL" id="SFV83627.1"/>
    </source>
</evidence>
<sequence length="169" mass="18538">MMVYVAALMMIYQSDFDVQIGSYLYLPIGAKILAFLLFGRSVLPGVIASCIFCGVFLFNAWGGHFVFGAIGAAAGAVAPLISMWIIEKFKIASYSSLSGINFRHILFLVLFTSIIHSLSRFVLYAKSGVFDISPVDFLQHYIVGDIIGGIVVIWMVLKIVPFIISTVRA</sequence>
<dbReference type="AlphaFoldDB" id="A0A1W1D756"/>
<reference evidence="2" key="1">
    <citation type="submission" date="2016-10" db="EMBL/GenBank/DDBJ databases">
        <authorList>
            <person name="de Groot N.N."/>
        </authorList>
    </citation>
    <scope>NUCLEOTIDE SEQUENCE</scope>
</reference>
<accession>A0A1W1D756</accession>
<evidence type="ECO:0008006" key="4">
    <source>
        <dbReference type="Google" id="ProtNLM"/>
    </source>
</evidence>
<evidence type="ECO:0000256" key="1">
    <source>
        <dbReference type="SAM" id="Phobius"/>
    </source>
</evidence>
<feature type="transmembrane region" description="Helical" evidence="1">
    <location>
        <begin position="45"/>
        <end position="61"/>
    </location>
</feature>
<gene>
    <name evidence="2" type="ORF">MNB_SUP05-10-901</name>
    <name evidence="3" type="ORF">MNB_SUP05-7-997</name>
</gene>
<feature type="transmembrane region" description="Helical" evidence="1">
    <location>
        <begin position="67"/>
        <end position="86"/>
    </location>
</feature>
<feature type="transmembrane region" description="Helical" evidence="1">
    <location>
        <begin position="137"/>
        <end position="164"/>
    </location>
</feature>
<proteinExistence type="predicted"/>
<name>A0A1W1D756_9ZZZZ</name>